<organism evidence="1 2">
    <name type="scientific">Kipferlia bialata</name>
    <dbReference type="NCBI Taxonomy" id="797122"/>
    <lineage>
        <taxon>Eukaryota</taxon>
        <taxon>Metamonada</taxon>
        <taxon>Carpediemonas-like organisms</taxon>
        <taxon>Kipferlia</taxon>
    </lineage>
</organism>
<protein>
    <submittedName>
        <fullName evidence="1">Uncharacterized protein</fullName>
    </submittedName>
</protein>
<keyword evidence="2" id="KW-1185">Reference proteome</keyword>
<dbReference type="Proteomes" id="UP000265618">
    <property type="component" value="Unassembled WGS sequence"/>
</dbReference>
<sequence length="121" mass="12517">CALQVVCSCSEERALTARATQEDRMCVLDLPTNGASLLFTPLLPLDCSERDPDGDMAEGEEQGFSCGHLVTAVAGVRQKYPQTPTMAHVGAYDATFNVPTLSNVSEAISAAAGGGDAAPGE</sequence>
<reference evidence="1 2" key="1">
    <citation type="journal article" date="2018" name="PLoS ONE">
        <title>The draft genome of Kipferlia bialata reveals reductive genome evolution in fornicate parasites.</title>
        <authorList>
            <person name="Tanifuji G."/>
            <person name="Takabayashi S."/>
            <person name="Kume K."/>
            <person name="Takagi M."/>
            <person name="Nakayama T."/>
            <person name="Kamikawa R."/>
            <person name="Inagaki Y."/>
            <person name="Hashimoto T."/>
        </authorList>
    </citation>
    <scope>NUCLEOTIDE SEQUENCE [LARGE SCALE GENOMIC DNA]</scope>
    <source>
        <strain evidence="1">NY0173</strain>
    </source>
</reference>
<accession>A0A9K3D8Z0</accession>
<evidence type="ECO:0000313" key="1">
    <source>
        <dbReference type="EMBL" id="GIQ91149.1"/>
    </source>
</evidence>
<dbReference type="EMBL" id="BDIP01007236">
    <property type="protein sequence ID" value="GIQ91149.1"/>
    <property type="molecule type" value="Genomic_DNA"/>
</dbReference>
<comment type="caution">
    <text evidence="1">The sequence shown here is derived from an EMBL/GenBank/DDBJ whole genome shotgun (WGS) entry which is preliminary data.</text>
</comment>
<evidence type="ECO:0000313" key="2">
    <source>
        <dbReference type="Proteomes" id="UP000265618"/>
    </source>
</evidence>
<proteinExistence type="predicted"/>
<gene>
    <name evidence="1" type="ORF">KIPB_014271</name>
</gene>
<feature type="non-terminal residue" evidence="1">
    <location>
        <position position="1"/>
    </location>
</feature>
<dbReference type="AlphaFoldDB" id="A0A9K3D8Z0"/>
<name>A0A9K3D8Z0_9EUKA</name>